<dbReference type="RefSeq" id="WP_344813872.1">
    <property type="nucleotide sequence ID" value="NZ_BAAAYX010000019.1"/>
</dbReference>
<organism evidence="2 3">
    <name type="scientific">Microlunatus aurantiacus</name>
    <dbReference type="NCBI Taxonomy" id="446786"/>
    <lineage>
        <taxon>Bacteria</taxon>
        <taxon>Bacillati</taxon>
        <taxon>Actinomycetota</taxon>
        <taxon>Actinomycetes</taxon>
        <taxon>Propionibacteriales</taxon>
        <taxon>Propionibacteriaceae</taxon>
        <taxon>Microlunatus</taxon>
    </lineage>
</organism>
<gene>
    <name evidence="2" type="ORF">GCM10022204_36300</name>
</gene>
<comment type="caution">
    <text evidence="2">The sequence shown here is derived from an EMBL/GenBank/DDBJ whole genome shotgun (WGS) entry which is preliminary data.</text>
</comment>
<dbReference type="Proteomes" id="UP001500051">
    <property type="component" value="Unassembled WGS sequence"/>
</dbReference>
<protein>
    <submittedName>
        <fullName evidence="2">Uncharacterized protein</fullName>
    </submittedName>
</protein>
<feature type="region of interest" description="Disordered" evidence="1">
    <location>
        <begin position="1"/>
        <end position="22"/>
    </location>
</feature>
<evidence type="ECO:0000256" key="1">
    <source>
        <dbReference type="SAM" id="MobiDB-lite"/>
    </source>
</evidence>
<keyword evidence="3" id="KW-1185">Reference proteome</keyword>
<accession>A0ABP7E5X4</accession>
<evidence type="ECO:0000313" key="2">
    <source>
        <dbReference type="EMBL" id="GAA3713952.1"/>
    </source>
</evidence>
<sequence length="67" mass="7601">MGSETQAIIGFAHGTRRQDPRPAVMPVLKDDQRNLHPTRMVDRVASRHVACWRADQPSQPDHCTTPR</sequence>
<reference evidence="3" key="1">
    <citation type="journal article" date="2019" name="Int. J. Syst. Evol. Microbiol.">
        <title>The Global Catalogue of Microorganisms (GCM) 10K type strain sequencing project: providing services to taxonomists for standard genome sequencing and annotation.</title>
        <authorList>
            <consortium name="The Broad Institute Genomics Platform"/>
            <consortium name="The Broad Institute Genome Sequencing Center for Infectious Disease"/>
            <person name="Wu L."/>
            <person name="Ma J."/>
        </authorList>
    </citation>
    <scope>NUCLEOTIDE SEQUENCE [LARGE SCALE GENOMIC DNA]</scope>
    <source>
        <strain evidence="3">JCM 16548</strain>
    </source>
</reference>
<evidence type="ECO:0000313" key="3">
    <source>
        <dbReference type="Proteomes" id="UP001500051"/>
    </source>
</evidence>
<proteinExistence type="predicted"/>
<name>A0ABP7E5X4_9ACTN</name>
<dbReference type="EMBL" id="BAAAYX010000019">
    <property type="protein sequence ID" value="GAA3713952.1"/>
    <property type="molecule type" value="Genomic_DNA"/>
</dbReference>